<feature type="region of interest" description="Disordered" evidence="1">
    <location>
        <begin position="1201"/>
        <end position="1231"/>
    </location>
</feature>
<feature type="region of interest" description="Disordered" evidence="1">
    <location>
        <begin position="141"/>
        <end position="231"/>
    </location>
</feature>
<proteinExistence type="predicted"/>
<dbReference type="PANTHER" id="PTHR19446">
    <property type="entry name" value="REVERSE TRANSCRIPTASES"/>
    <property type="match status" value="1"/>
</dbReference>
<feature type="domain" description="Reverse transcriptase" evidence="2">
    <location>
        <begin position="505"/>
        <end position="761"/>
    </location>
</feature>
<evidence type="ECO:0000313" key="4">
    <source>
        <dbReference type="Proteomes" id="UP000324629"/>
    </source>
</evidence>
<dbReference type="PROSITE" id="PS50878">
    <property type="entry name" value="RT_POL"/>
    <property type="match status" value="1"/>
</dbReference>
<feature type="compositionally biased region" description="Polar residues" evidence="1">
    <location>
        <begin position="166"/>
        <end position="181"/>
    </location>
</feature>
<name>A0A5J4NH95_9TREM</name>
<accession>A0A5J4NH95</accession>
<reference evidence="3 4" key="1">
    <citation type="journal article" date="2019" name="Gigascience">
        <title>Whole-genome sequence of the oriental lung fluke Paragonimus westermani.</title>
        <authorList>
            <person name="Oey H."/>
            <person name="Zakrzewski M."/>
            <person name="Narain K."/>
            <person name="Devi K.R."/>
            <person name="Agatsuma T."/>
            <person name="Nawaratna S."/>
            <person name="Gobert G.N."/>
            <person name="Jones M.K."/>
            <person name="Ragan M.A."/>
            <person name="McManus D.P."/>
            <person name="Krause L."/>
        </authorList>
    </citation>
    <scope>NUCLEOTIDE SEQUENCE [LARGE SCALE GENOMIC DNA]</scope>
    <source>
        <strain evidence="3 4">IND2009</strain>
    </source>
</reference>
<feature type="compositionally biased region" description="Polar residues" evidence="1">
    <location>
        <begin position="200"/>
        <end position="216"/>
    </location>
</feature>
<gene>
    <name evidence="3" type="ORF">DEA37_0001540</name>
</gene>
<dbReference type="AlphaFoldDB" id="A0A5J4NH95"/>
<organism evidence="3 4">
    <name type="scientific">Paragonimus westermani</name>
    <dbReference type="NCBI Taxonomy" id="34504"/>
    <lineage>
        <taxon>Eukaryota</taxon>
        <taxon>Metazoa</taxon>
        <taxon>Spiralia</taxon>
        <taxon>Lophotrochozoa</taxon>
        <taxon>Platyhelminthes</taxon>
        <taxon>Trematoda</taxon>
        <taxon>Digenea</taxon>
        <taxon>Plagiorchiida</taxon>
        <taxon>Troglotremata</taxon>
        <taxon>Troglotrematidae</taxon>
        <taxon>Paragonimus</taxon>
    </lineage>
</organism>
<evidence type="ECO:0000259" key="2">
    <source>
        <dbReference type="PROSITE" id="PS50878"/>
    </source>
</evidence>
<sequence length="1243" mass="138170">MSSAACVVGDGARLQEMGDRLNPRSTATSELLGCRRSATTPTGLCGQDAGAKFNGAADPQTVSPSIPPAVVSTPPISLPSPTIHLPPSEPNIHSPSVDPNIHSPSSGPPINTVPLPISSCISRSVDNSVHCTLKRLPVSRKMAISRTSSSKSFRKVGAAGKDLEPTQRTLTSMWQQQQIPGDQSLHPRPQKPAPSVGETADTSAEQPQELHQSSLPTDMDVDSPSQPPHTIVHPCSLTPTHVIANDPLPTVTSQTHVSAFTGPPFQRTITLSPSLASAILPSQSPLDLDWTDNRCPSGSQADLFDYPLWLNDDPMLKDLLKAAREQIVGCSPNDPLRELGTLLEASSLGSLEHLRANLEELCDRRFSCGWRPTKRRYSRRLNFQNKRQLRRIQFGHIQNLYKRRRKDAASTVLDGRWRNAYLENDFKFNGFNDYWLRILRGDRITDTRPPRNLLARNDALAAPVTSGEVTKALHNMEGSAPGPDRLTPNDLRKYRPASLSALFNCLLLSGILPKSLNIARITFVPKVSVPTSPADFRPISITSVVTRCFHKILFDRWSRLFPFDRHQFGFLRRDGCFEMTSILHSTLRYCHLTSKPISFANIDISKAFDHISHDSLLRAASSFGAPPIILHYLQNVYSRGTSFFDHFSFSPQRGVRQGDPLSPLLFIMSLDEALSDSFDPNLVFHSPGGDLDYLAYADDVILFTDSREALAIRMERLQAELSSIGLSINTVKSISTHILADRHRKTTMLDNRPLSIAGTTVPSSSTSSEWQVLGIPFNWKGKLPTSAISDTSRMLDEVTQAPLKPQQRVEILRSHLIPRLIHQLTLGVVHKKTLRCIDNKVRFALRKWLRLPNDTSKAFFYSSIDTGGMGIPHLQSRIPLNRRARLNRHLATTNDLLHWALREPASQPFSRLALSNTVIGGEIVSNKQEAAAAWCKSLWNTLDGAGLRHSLTTPQAHTWLRQPDCITPSTYIRAVKLRAGVLPTKARRSRGRSSTPEQLTCRCGSGIESISHLLQTCPITHDARCRRHNEITTYIAKLLRRQHLSFLMEPQIPHLRTYIQPDLIIFKGDIVYVADIAICDPHRMVNSLKAKKDKYGSPEGDPLSPLLFIISLDGALSDSFYRNLVFHSPGGDLDYLAYADDVTLFADSRDALAIRMERLQAELNGIGPSINTGTVVPASSTFSVWQVLGISFNWKGPHLAAPTRSHPAEHIHPRRKTPRRRFPHEDPSESWQTDNARAINLSL</sequence>
<dbReference type="EMBL" id="QNGE01002812">
    <property type="protein sequence ID" value="KAA3674947.1"/>
    <property type="molecule type" value="Genomic_DNA"/>
</dbReference>
<dbReference type="Proteomes" id="UP000324629">
    <property type="component" value="Unassembled WGS sequence"/>
</dbReference>
<dbReference type="Pfam" id="PF00078">
    <property type="entry name" value="RVT_1"/>
    <property type="match status" value="1"/>
</dbReference>
<keyword evidence="4" id="KW-1185">Reference proteome</keyword>
<protein>
    <recommendedName>
        <fullName evidence="2">Reverse transcriptase domain-containing protein</fullName>
    </recommendedName>
</protein>
<dbReference type="InterPro" id="IPR043502">
    <property type="entry name" value="DNA/RNA_pol_sf"/>
</dbReference>
<evidence type="ECO:0000256" key="1">
    <source>
        <dbReference type="SAM" id="MobiDB-lite"/>
    </source>
</evidence>
<dbReference type="InterPro" id="IPR000477">
    <property type="entry name" value="RT_dom"/>
</dbReference>
<evidence type="ECO:0000313" key="3">
    <source>
        <dbReference type="EMBL" id="KAA3674947.1"/>
    </source>
</evidence>
<dbReference type="SUPFAM" id="SSF56672">
    <property type="entry name" value="DNA/RNA polymerases"/>
    <property type="match status" value="1"/>
</dbReference>
<comment type="caution">
    <text evidence="3">The sequence shown here is derived from an EMBL/GenBank/DDBJ whole genome shotgun (WGS) entry which is preliminary data.</text>
</comment>
<feature type="compositionally biased region" description="Basic residues" evidence="1">
    <location>
        <begin position="1212"/>
        <end position="1222"/>
    </location>
</feature>
<dbReference type="CDD" id="cd01650">
    <property type="entry name" value="RT_nLTR_like"/>
    <property type="match status" value="1"/>
</dbReference>